<dbReference type="AlphaFoldDB" id="A0A1F8F9W0"/>
<evidence type="ECO:0000313" key="2">
    <source>
        <dbReference type="EMBL" id="OGN09964.1"/>
    </source>
</evidence>
<gene>
    <name evidence="2" type="ORF">A3J46_04510</name>
</gene>
<sequence length="139" mass="16229">MIIFHYETNRPFPFLVSAFLSREFHCGKADKRKNSSPLPPPSCVCPLPYLAKLRQQFRSKWVRAKFRIHDHSRQIKLFVGDKEVASGLRPSASPRPALRDAANPHGSEKSIWTFRFRRRRFGIAKQFTNEICIQFLTNQ</sequence>
<name>A0A1F8F9W0_9BACT</name>
<protein>
    <submittedName>
        <fullName evidence="2">Uncharacterized protein</fullName>
    </submittedName>
</protein>
<dbReference type="Proteomes" id="UP000177167">
    <property type="component" value="Unassembled WGS sequence"/>
</dbReference>
<accession>A0A1F8F9W0</accession>
<dbReference type="EMBL" id="MGJP01000021">
    <property type="protein sequence ID" value="OGN09964.1"/>
    <property type="molecule type" value="Genomic_DNA"/>
</dbReference>
<evidence type="ECO:0000256" key="1">
    <source>
        <dbReference type="SAM" id="MobiDB-lite"/>
    </source>
</evidence>
<comment type="caution">
    <text evidence="2">The sequence shown here is derived from an EMBL/GenBank/DDBJ whole genome shotgun (WGS) entry which is preliminary data.</text>
</comment>
<reference evidence="2 3" key="1">
    <citation type="journal article" date="2016" name="Nat. Commun.">
        <title>Thousands of microbial genomes shed light on interconnected biogeochemical processes in an aquifer system.</title>
        <authorList>
            <person name="Anantharaman K."/>
            <person name="Brown C.T."/>
            <person name="Hug L.A."/>
            <person name="Sharon I."/>
            <person name="Castelle C.J."/>
            <person name="Probst A.J."/>
            <person name="Thomas B.C."/>
            <person name="Singh A."/>
            <person name="Wilkins M.J."/>
            <person name="Karaoz U."/>
            <person name="Brodie E.L."/>
            <person name="Williams K.H."/>
            <person name="Hubbard S.S."/>
            <person name="Banfield J.F."/>
        </authorList>
    </citation>
    <scope>NUCLEOTIDE SEQUENCE [LARGE SCALE GENOMIC DNA]</scope>
</reference>
<proteinExistence type="predicted"/>
<organism evidence="2 3">
    <name type="scientific">Candidatus Yanofskybacteria bacterium RIFCSPHIGHO2_02_FULL_41_11</name>
    <dbReference type="NCBI Taxonomy" id="1802675"/>
    <lineage>
        <taxon>Bacteria</taxon>
        <taxon>Candidatus Yanofskyibacteriota</taxon>
    </lineage>
</organism>
<evidence type="ECO:0000313" key="3">
    <source>
        <dbReference type="Proteomes" id="UP000177167"/>
    </source>
</evidence>
<feature type="region of interest" description="Disordered" evidence="1">
    <location>
        <begin position="86"/>
        <end position="105"/>
    </location>
</feature>